<gene>
    <name evidence="2" type="ORF">PACLA_8A081641</name>
</gene>
<accession>A0A6S7IW98</accession>
<feature type="compositionally biased region" description="Basic and acidic residues" evidence="1">
    <location>
        <begin position="98"/>
        <end position="115"/>
    </location>
</feature>
<dbReference type="EMBL" id="CACRXK020006584">
    <property type="protein sequence ID" value="CAB4009822.1"/>
    <property type="molecule type" value="Genomic_DNA"/>
</dbReference>
<sequence length="115" mass="12946">MADLESIAVHIIAAVYFNINLHRDNRKNEDGSEQMKVVSPKFKNGEATVQNVKVKPNYDYVEEMFKKIKGSKKRVGDNGTCSHEHYARKAATKGSNRGMEKEKINGCTRGPKDFA</sequence>
<protein>
    <submittedName>
        <fullName evidence="2">Uncharacterized protein</fullName>
    </submittedName>
</protein>
<dbReference type="OrthoDB" id="5987257at2759"/>
<organism evidence="2 3">
    <name type="scientific">Paramuricea clavata</name>
    <name type="common">Red gorgonian</name>
    <name type="synonym">Violescent sea-whip</name>
    <dbReference type="NCBI Taxonomy" id="317549"/>
    <lineage>
        <taxon>Eukaryota</taxon>
        <taxon>Metazoa</taxon>
        <taxon>Cnidaria</taxon>
        <taxon>Anthozoa</taxon>
        <taxon>Octocorallia</taxon>
        <taxon>Malacalcyonacea</taxon>
        <taxon>Plexauridae</taxon>
        <taxon>Paramuricea</taxon>
    </lineage>
</organism>
<dbReference type="AlphaFoldDB" id="A0A6S7IW98"/>
<reference evidence="2" key="1">
    <citation type="submission" date="2020-04" db="EMBL/GenBank/DDBJ databases">
        <authorList>
            <person name="Alioto T."/>
            <person name="Alioto T."/>
            <person name="Gomez Garrido J."/>
        </authorList>
    </citation>
    <scope>NUCLEOTIDE SEQUENCE</scope>
    <source>
        <strain evidence="2">A484AB</strain>
    </source>
</reference>
<evidence type="ECO:0000256" key="1">
    <source>
        <dbReference type="SAM" id="MobiDB-lite"/>
    </source>
</evidence>
<name>A0A6S7IW98_PARCT</name>
<comment type="caution">
    <text evidence="2">The sequence shown here is derived from an EMBL/GenBank/DDBJ whole genome shotgun (WGS) entry which is preliminary data.</text>
</comment>
<feature type="region of interest" description="Disordered" evidence="1">
    <location>
        <begin position="72"/>
        <end position="115"/>
    </location>
</feature>
<evidence type="ECO:0000313" key="3">
    <source>
        <dbReference type="Proteomes" id="UP001152795"/>
    </source>
</evidence>
<proteinExistence type="predicted"/>
<feature type="non-terminal residue" evidence="2">
    <location>
        <position position="1"/>
    </location>
</feature>
<dbReference type="Proteomes" id="UP001152795">
    <property type="component" value="Unassembled WGS sequence"/>
</dbReference>
<keyword evidence="3" id="KW-1185">Reference proteome</keyword>
<evidence type="ECO:0000313" key="2">
    <source>
        <dbReference type="EMBL" id="CAB4009822.1"/>
    </source>
</evidence>